<dbReference type="OrthoDB" id="499349at2"/>
<dbReference type="PROSITE" id="PS50043">
    <property type="entry name" value="HTH_LUXR_2"/>
    <property type="match status" value="1"/>
</dbReference>
<protein>
    <submittedName>
        <fullName evidence="2">LuxR family transcriptional regulator</fullName>
    </submittedName>
</protein>
<dbReference type="Proteomes" id="UP000325598">
    <property type="component" value="Unassembled WGS sequence"/>
</dbReference>
<dbReference type="Pfam" id="PF00196">
    <property type="entry name" value="GerE"/>
    <property type="match status" value="1"/>
</dbReference>
<dbReference type="Gene3D" id="3.40.50.300">
    <property type="entry name" value="P-loop containing nucleotide triphosphate hydrolases"/>
    <property type="match status" value="1"/>
</dbReference>
<dbReference type="AlphaFoldDB" id="A0A5J4L898"/>
<dbReference type="PANTHER" id="PTHR47691">
    <property type="entry name" value="REGULATOR-RELATED"/>
    <property type="match status" value="1"/>
</dbReference>
<dbReference type="SUPFAM" id="SSF46894">
    <property type="entry name" value="C-terminal effector domain of the bipartite response regulators"/>
    <property type="match status" value="1"/>
</dbReference>
<dbReference type="InterPro" id="IPR016032">
    <property type="entry name" value="Sig_transdc_resp-reg_C-effctor"/>
</dbReference>
<dbReference type="Pfam" id="PF13401">
    <property type="entry name" value="AAA_22"/>
    <property type="match status" value="1"/>
</dbReference>
<dbReference type="PRINTS" id="PR00364">
    <property type="entry name" value="DISEASERSIST"/>
</dbReference>
<proteinExistence type="predicted"/>
<accession>A0A5J4L898</accession>
<feature type="domain" description="HTH luxR-type" evidence="1">
    <location>
        <begin position="710"/>
        <end position="775"/>
    </location>
</feature>
<evidence type="ECO:0000313" key="2">
    <source>
        <dbReference type="EMBL" id="GES27699.1"/>
    </source>
</evidence>
<dbReference type="InterPro" id="IPR027417">
    <property type="entry name" value="P-loop_NTPase"/>
</dbReference>
<dbReference type="EMBL" id="BLAG01000004">
    <property type="protein sequence ID" value="GES27699.1"/>
    <property type="molecule type" value="Genomic_DNA"/>
</dbReference>
<dbReference type="GO" id="GO:0003677">
    <property type="term" value="F:DNA binding"/>
    <property type="evidence" value="ECO:0007669"/>
    <property type="project" value="InterPro"/>
</dbReference>
<dbReference type="SUPFAM" id="SSF52540">
    <property type="entry name" value="P-loop containing nucleoside triphosphate hydrolases"/>
    <property type="match status" value="1"/>
</dbReference>
<name>A0A5J4L898_9ACTN</name>
<dbReference type="SMART" id="SM00421">
    <property type="entry name" value="HTH_LUXR"/>
    <property type="match status" value="1"/>
</dbReference>
<dbReference type="CDD" id="cd06170">
    <property type="entry name" value="LuxR_C_like"/>
    <property type="match status" value="1"/>
</dbReference>
<organism evidence="2 3">
    <name type="scientific">Streptomyces angustmyceticus</name>
    <dbReference type="NCBI Taxonomy" id="285578"/>
    <lineage>
        <taxon>Bacteria</taxon>
        <taxon>Bacillati</taxon>
        <taxon>Actinomycetota</taxon>
        <taxon>Actinomycetes</taxon>
        <taxon>Kitasatosporales</taxon>
        <taxon>Streptomycetaceae</taxon>
        <taxon>Streptomyces</taxon>
    </lineage>
</organism>
<sequence length="785" mass="86056">MTSAARPSVLEGVETLPVDVTSFVGRRQQVTDAKRLLASARLLTLTGPGGVGKTRLALHVAAAMRRSFRDGVRFVELAELRDSSLFAHTVAAQLGLHDQPSCTTIDVIIEYLRSHEVLLTLDNCEHLIDDCARFIDGVIRACPKVQILATSRQSLGVYGETTLVVPPLPVPSPEAVPSPDALTQYDAVRLFVDRAGAVLPGFRLRDQDCAAIARLCRALDGIPLAIELATVWLRALSLDQIEERLSERYRLLTVSPRNAPTRQRTLQALIDWSYDLCAQPEQQLWARASVFSGSFDLDGIEYIGAIDGITPEEIRNIVLSLVDKSILIRDERDGCVRYRMLETIREYGEARLVAAGEHGAVHRRHRDWYLRMVERFQAEWMGPDQDSWILRLRREHANLREALGFCLSQPDDAVLALSMADRLGTYLGVQGFNSVTRHWLDQALAASPPPSPERTSALRRNAWVALLQGDVDAAQAQLAEAAELAAELGLTKESAYVTLVKGMQAAAAGDIEEASLLTGDALSGFSSGHELSGRLLTMSIHGLLLGLQGERERGLALLEEAVALTVQRGEVIWRSWALLALSFVELDHDLAHAEAAAREALNLRRRVSAKFLMAFAFEILSWVSERQARHVRAATLSGAAAAMWRTVGTSPDYFDPVGVVHRQHLTMVRAALGDDRYDAAFQRGYDLSEEAALGYVLGTAASTGGEPRQAGGADADLTPRERQIAQLVSEGLTNKEIATRLVIAPRTAEGHVQRILTKLGFSSRAQIAAWYVGGQQVRELPLPSN</sequence>
<dbReference type="PANTHER" id="PTHR47691:SF3">
    <property type="entry name" value="HTH-TYPE TRANSCRIPTIONAL REGULATOR RV0890C-RELATED"/>
    <property type="match status" value="1"/>
</dbReference>
<dbReference type="InterPro" id="IPR058852">
    <property type="entry name" value="HTH_77"/>
</dbReference>
<dbReference type="InterPro" id="IPR011990">
    <property type="entry name" value="TPR-like_helical_dom_sf"/>
</dbReference>
<dbReference type="GeneID" id="96749896"/>
<dbReference type="SUPFAM" id="SSF48452">
    <property type="entry name" value="TPR-like"/>
    <property type="match status" value="1"/>
</dbReference>
<evidence type="ECO:0000313" key="3">
    <source>
        <dbReference type="Proteomes" id="UP000325598"/>
    </source>
</evidence>
<dbReference type="InterPro" id="IPR049945">
    <property type="entry name" value="AAA_22"/>
</dbReference>
<comment type="caution">
    <text evidence="2">The sequence shown here is derived from an EMBL/GenBank/DDBJ whole genome shotgun (WGS) entry which is preliminary data.</text>
</comment>
<dbReference type="PRINTS" id="PR00038">
    <property type="entry name" value="HTHLUXR"/>
</dbReference>
<dbReference type="InterPro" id="IPR000792">
    <property type="entry name" value="Tscrpt_reg_LuxR_C"/>
</dbReference>
<dbReference type="GO" id="GO:0006355">
    <property type="term" value="P:regulation of DNA-templated transcription"/>
    <property type="evidence" value="ECO:0007669"/>
    <property type="project" value="InterPro"/>
</dbReference>
<keyword evidence="3" id="KW-1185">Reference proteome</keyword>
<dbReference type="Pfam" id="PF25872">
    <property type="entry name" value="HTH_77"/>
    <property type="match status" value="1"/>
</dbReference>
<dbReference type="RefSeq" id="WP_107421211.1">
    <property type="nucleotide sequence ID" value="NZ_BLAG01000004.1"/>
</dbReference>
<dbReference type="InterPro" id="IPR036388">
    <property type="entry name" value="WH-like_DNA-bd_sf"/>
</dbReference>
<gene>
    <name evidence="2" type="ORF">San01_01860</name>
</gene>
<evidence type="ECO:0000259" key="1">
    <source>
        <dbReference type="PROSITE" id="PS50043"/>
    </source>
</evidence>
<dbReference type="Gene3D" id="1.10.10.10">
    <property type="entry name" value="Winged helix-like DNA-binding domain superfamily/Winged helix DNA-binding domain"/>
    <property type="match status" value="1"/>
</dbReference>
<dbReference type="GO" id="GO:0016887">
    <property type="term" value="F:ATP hydrolysis activity"/>
    <property type="evidence" value="ECO:0007669"/>
    <property type="project" value="InterPro"/>
</dbReference>
<dbReference type="Gene3D" id="1.25.40.10">
    <property type="entry name" value="Tetratricopeptide repeat domain"/>
    <property type="match status" value="1"/>
</dbReference>
<reference evidence="2 3" key="1">
    <citation type="submission" date="2019-10" db="EMBL/GenBank/DDBJ databases">
        <title>Whole genome shotgun sequence of Streptomyces angustmyceticus NBRC 3934.</title>
        <authorList>
            <person name="Hosoyama A."/>
            <person name="Ichikawa N."/>
            <person name="Kimura A."/>
            <person name="Kitahashi Y."/>
            <person name="Komaki H."/>
            <person name="Uohara A."/>
        </authorList>
    </citation>
    <scope>NUCLEOTIDE SEQUENCE [LARGE SCALE GENOMIC DNA]</scope>
    <source>
        <strain evidence="2 3">NBRC 3934</strain>
    </source>
</reference>